<reference evidence="1" key="1">
    <citation type="submission" date="2018-07" db="EMBL/GenBank/DDBJ databases">
        <authorList>
            <person name="Quirk P.G."/>
            <person name="Krulwich T.A."/>
        </authorList>
    </citation>
    <scope>NUCLEOTIDE SEQUENCE</scope>
</reference>
<gene>
    <name evidence="1" type="ORF">DF3PB_600009</name>
</gene>
<dbReference type="EMBL" id="UIDG01000557">
    <property type="protein sequence ID" value="SUS08205.1"/>
    <property type="molecule type" value="Genomic_DNA"/>
</dbReference>
<organism evidence="1">
    <name type="scientific">metagenome</name>
    <dbReference type="NCBI Taxonomy" id="256318"/>
    <lineage>
        <taxon>unclassified sequences</taxon>
        <taxon>metagenomes</taxon>
    </lineage>
</organism>
<sequence>MLLLISVGIMKTVYLDNHVLSREEGWAAIRTLLNSKPALRLVVSEWNLVELGSHADRDQVCRRAQFVDSLKPLWMVAYIFLQRLEVKKFIWQDYYGVPGEPVHPFKENLSEVLYFSLGRNVPLGFTATKWVKVVRDPATALAAEKAQGVDALATLQAADAKEKKNAALKIFPLWIAHRIPDLDPSNKAILRSDKDKIVDFCYNNKAKLFSNCPAVAVEWAAHEIRTCDPHRKPKESDVIDLFHKVMALPYCDFFVTCDGFVRNCATYVGRKLPSLRLAKIHKSINNLAGVF</sequence>
<dbReference type="AlphaFoldDB" id="A0A380TIG3"/>
<protein>
    <submittedName>
        <fullName evidence="1">Uncharacterized protein</fullName>
    </submittedName>
</protein>
<accession>A0A380TIG3</accession>
<proteinExistence type="predicted"/>
<evidence type="ECO:0000313" key="1">
    <source>
        <dbReference type="EMBL" id="SUS08205.1"/>
    </source>
</evidence>
<name>A0A380TIG3_9ZZZZ</name>